<dbReference type="EMBL" id="NESQ01000272">
    <property type="protein sequence ID" value="PUU74811.1"/>
    <property type="molecule type" value="Genomic_DNA"/>
</dbReference>
<sequence length="115" mass="12709">MISLNLFFVMGSLLFGSRRKGARTLARGCGMNGLGLGSKFSLYGMIYKSDSYRFFCSRIGVCFFLPEDVSFVECGGALGYRLSLVNLSRGRGLACYGWDWWSIDGDPIVSGEKPF</sequence>
<dbReference type="AlphaFoldDB" id="A0A2T6ZH47"/>
<proteinExistence type="predicted"/>
<keyword evidence="3" id="KW-1185">Reference proteome</keyword>
<comment type="caution">
    <text evidence="2">The sequence shown here is derived from an EMBL/GenBank/DDBJ whole genome shotgun (WGS) entry which is preliminary data.</text>
</comment>
<reference evidence="2 3" key="1">
    <citation type="submission" date="2017-04" db="EMBL/GenBank/DDBJ databases">
        <title>Draft genome sequence of Tuber borchii Vittad., a whitish edible truffle.</title>
        <authorList>
            <consortium name="DOE Joint Genome Institute"/>
            <person name="Murat C."/>
            <person name="Kuo A."/>
            <person name="Barry K.W."/>
            <person name="Clum A."/>
            <person name="Dockter R.B."/>
            <person name="Fauchery L."/>
            <person name="Iotti M."/>
            <person name="Kohler A."/>
            <person name="Labutti K."/>
            <person name="Lindquist E.A."/>
            <person name="Lipzen A."/>
            <person name="Ohm R.A."/>
            <person name="Wang M."/>
            <person name="Grigoriev I.V."/>
            <person name="Zambonelli A."/>
            <person name="Martin F.M."/>
        </authorList>
    </citation>
    <scope>NUCLEOTIDE SEQUENCE [LARGE SCALE GENOMIC DNA]</scope>
    <source>
        <strain evidence="2 3">Tbo3840</strain>
    </source>
</reference>
<gene>
    <name evidence="2" type="ORF">B9Z19DRAFT_1091887</name>
</gene>
<evidence type="ECO:0000313" key="3">
    <source>
        <dbReference type="Proteomes" id="UP000244722"/>
    </source>
</evidence>
<name>A0A2T6ZH47_TUBBO</name>
<evidence type="ECO:0000313" key="2">
    <source>
        <dbReference type="EMBL" id="PUU74811.1"/>
    </source>
</evidence>
<evidence type="ECO:0000256" key="1">
    <source>
        <dbReference type="SAM" id="SignalP"/>
    </source>
</evidence>
<feature type="signal peptide" evidence="1">
    <location>
        <begin position="1"/>
        <end position="22"/>
    </location>
</feature>
<dbReference type="Proteomes" id="UP000244722">
    <property type="component" value="Unassembled WGS sequence"/>
</dbReference>
<evidence type="ECO:0008006" key="4">
    <source>
        <dbReference type="Google" id="ProtNLM"/>
    </source>
</evidence>
<feature type="chain" id="PRO_5015495866" description="Secreted protein" evidence="1">
    <location>
        <begin position="23"/>
        <end position="115"/>
    </location>
</feature>
<protein>
    <recommendedName>
        <fullName evidence="4">Secreted protein</fullName>
    </recommendedName>
</protein>
<organism evidence="2 3">
    <name type="scientific">Tuber borchii</name>
    <name type="common">White truffle</name>
    <dbReference type="NCBI Taxonomy" id="42251"/>
    <lineage>
        <taxon>Eukaryota</taxon>
        <taxon>Fungi</taxon>
        <taxon>Dikarya</taxon>
        <taxon>Ascomycota</taxon>
        <taxon>Pezizomycotina</taxon>
        <taxon>Pezizomycetes</taxon>
        <taxon>Pezizales</taxon>
        <taxon>Tuberaceae</taxon>
        <taxon>Tuber</taxon>
    </lineage>
</organism>
<accession>A0A2T6ZH47</accession>
<keyword evidence="1" id="KW-0732">Signal</keyword>